<evidence type="ECO:0000256" key="10">
    <source>
        <dbReference type="ARBA" id="ARBA00034078"/>
    </source>
</evidence>
<dbReference type="SUPFAM" id="SSF63380">
    <property type="entry name" value="Riboflavin synthase domain-like"/>
    <property type="match status" value="1"/>
</dbReference>
<organism evidence="14 15">
    <name type="scientific">Parafannyhessea umbonata</name>
    <dbReference type="NCBI Taxonomy" id="604330"/>
    <lineage>
        <taxon>Bacteria</taxon>
        <taxon>Bacillati</taxon>
        <taxon>Actinomycetota</taxon>
        <taxon>Coriobacteriia</taxon>
        <taxon>Coriobacteriales</taxon>
        <taxon>Atopobiaceae</taxon>
        <taxon>Parafannyhessea</taxon>
    </lineage>
</organism>
<dbReference type="InterPro" id="IPR001433">
    <property type="entry name" value="OxRdtase_FAD/NAD-bd"/>
</dbReference>
<evidence type="ECO:0000256" key="4">
    <source>
        <dbReference type="ARBA" id="ARBA00022714"/>
    </source>
</evidence>
<keyword evidence="15" id="KW-1185">Reference proteome</keyword>
<evidence type="ECO:0000256" key="5">
    <source>
        <dbReference type="ARBA" id="ARBA00022723"/>
    </source>
</evidence>
<dbReference type="InterPro" id="IPR017927">
    <property type="entry name" value="FAD-bd_FR_type"/>
</dbReference>
<evidence type="ECO:0000256" key="8">
    <source>
        <dbReference type="ARBA" id="ARBA00023004"/>
    </source>
</evidence>
<dbReference type="GO" id="GO:0016491">
    <property type="term" value="F:oxidoreductase activity"/>
    <property type="evidence" value="ECO:0007669"/>
    <property type="project" value="InterPro"/>
</dbReference>
<dbReference type="PROSITE" id="PS51384">
    <property type="entry name" value="FAD_FR"/>
    <property type="match status" value="1"/>
</dbReference>
<protein>
    <submittedName>
        <fullName evidence="14">Dihydroorotate dehydrogenase electron transfer subunit</fullName>
    </submittedName>
</protein>
<dbReference type="GO" id="GO:0006221">
    <property type="term" value="P:pyrimidine nucleotide biosynthetic process"/>
    <property type="evidence" value="ECO:0007669"/>
    <property type="project" value="InterPro"/>
</dbReference>
<feature type="binding site" evidence="11">
    <location>
        <begin position="82"/>
        <end position="83"/>
    </location>
    <ligand>
        <name>FAD</name>
        <dbReference type="ChEBI" id="CHEBI:57692"/>
    </ligand>
</feature>
<dbReference type="InterPro" id="IPR050353">
    <property type="entry name" value="PyrK_electron_transfer"/>
</dbReference>
<evidence type="ECO:0000256" key="12">
    <source>
        <dbReference type="PIRSR" id="PIRSR006816-2"/>
    </source>
</evidence>
<dbReference type="GO" id="GO:0046872">
    <property type="term" value="F:metal ion binding"/>
    <property type="evidence" value="ECO:0007669"/>
    <property type="project" value="UniProtKB-KW"/>
</dbReference>
<dbReference type="GO" id="GO:0050660">
    <property type="term" value="F:flavin adenine dinucleotide binding"/>
    <property type="evidence" value="ECO:0007669"/>
    <property type="project" value="InterPro"/>
</dbReference>
<dbReference type="AlphaFoldDB" id="A0A1G6JNA0"/>
<keyword evidence="8 12" id="KW-0408">Iron</keyword>
<evidence type="ECO:0000256" key="7">
    <source>
        <dbReference type="ARBA" id="ARBA00022982"/>
    </source>
</evidence>
<evidence type="ECO:0000256" key="9">
    <source>
        <dbReference type="ARBA" id="ARBA00023014"/>
    </source>
</evidence>
<evidence type="ECO:0000259" key="13">
    <source>
        <dbReference type="PROSITE" id="PS51384"/>
    </source>
</evidence>
<evidence type="ECO:0000256" key="11">
    <source>
        <dbReference type="PIRSR" id="PIRSR006816-1"/>
    </source>
</evidence>
<dbReference type="PANTHER" id="PTHR43513:SF3">
    <property type="entry name" value="DIHYDROOROTATE DEHYDROGENASE B (NAD(+)), ELECTRON TRANSFER SUBUNIT-RELATED"/>
    <property type="match status" value="1"/>
</dbReference>
<evidence type="ECO:0000256" key="3">
    <source>
        <dbReference type="ARBA" id="ARBA00022630"/>
    </source>
</evidence>
<dbReference type="InterPro" id="IPR039261">
    <property type="entry name" value="FNR_nucleotide-bd"/>
</dbReference>
<feature type="binding site" evidence="12">
    <location>
        <position position="234"/>
    </location>
    <ligand>
        <name>[2Fe-2S] cluster</name>
        <dbReference type="ChEBI" id="CHEBI:190135"/>
    </ligand>
</feature>
<evidence type="ECO:0000256" key="1">
    <source>
        <dbReference type="ARBA" id="ARBA00006422"/>
    </source>
</evidence>
<comment type="cofactor">
    <cofactor evidence="10">
        <name>[2Fe-2S] cluster</name>
        <dbReference type="ChEBI" id="CHEBI:190135"/>
    </cofactor>
</comment>
<name>A0A1G6JNA0_9ACTN</name>
<sequence>MQPSAKVHLYDFHVCSNEAVGRDVFRMVMESPELAGKLAPGQFMNIAVPGDASHIVRIPLSFAGTDVDDGTIELVYAVVGEGTRRLSKMGAGSGSTVVGPCGNGWRIGPGGRALAVAGGVGAPPVIAAARALVESGRDVDVILGAQTKDRLWGEKDACDLSASDVVVTTDDGSYGRRGFTTQAMEDLLAQRDYDLVVTCGPSVMMAGVARLAQDAHVACQASLERMMTCGFGACSTCNVAMRAGGYKSCCMDGPVFDAQEVAW</sequence>
<dbReference type="PANTHER" id="PTHR43513">
    <property type="entry name" value="DIHYDROOROTATE DEHYDROGENASE B (NAD(+)), ELECTRON TRANSFER SUBUNIT"/>
    <property type="match status" value="1"/>
</dbReference>
<evidence type="ECO:0000256" key="2">
    <source>
        <dbReference type="ARBA" id="ARBA00022448"/>
    </source>
</evidence>
<dbReference type="EMBL" id="FMZL01000005">
    <property type="protein sequence ID" value="SDC20141.1"/>
    <property type="molecule type" value="Genomic_DNA"/>
</dbReference>
<dbReference type="InterPro" id="IPR019480">
    <property type="entry name" value="Dihydroorotate_DH_Fe-S-bd"/>
</dbReference>
<dbReference type="Proteomes" id="UP000198528">
    <property type="component" value="Unassembled WGS sequence"/>
</dbReference>
<comment type="cofactor">
    <cofactor evidence="11">
        <name>FAD</name>
        <dbReference type="ChEBI" id="CHEBI:57692"/>
    </cofactor>
    <text evidence="11">Binds 1 FAD per subunit.</text>
</comment>
<dbReference type="STRING" id="604330.SAMN04489857_0781"/>
<keyword evidence="7" id="KW-0249">Electron transport</keyword>
<dbReference type="SUPFAM" id="SSF52343">
    <property type="entry name" value="Ferredoxin reductase-like, C-terminal NADP-linked domain"/>
    <property type="match status" value="1"/>
</dbReference>
<dbReference type="PIRSF" id="PIRSF006816">
    <property type="entry name" value="Cyc3_hyd_g"/>
    <property type="match status" value="1"/>
</dbReference>
<dbReference type="Pfam" id="PF10418">
    <property type="entry name" value="DHODB_Fe-S_bind"/>
    <property type="match status" value="1"/>
</dbReference>
<keyword evidence="3 11" id="KW-0285">Flavoprotein</keyword>
<proteinExistence type="inferred from homology"/>
<evidence type="ECO:0000256" key="6">
    <source>
        <dbReference type="ARBA" id="ARBA00022827"/>
    </source>
</evidence>
<dbReference type="CDD" id="cd06218">
    <property type="entry name" value="DHOD_e_trans"/>
    <property type="match status" value="1"/>
</dbReference>
<keyword evidence="2" id="KW-0813">Transport</keyword>
<evidence type="ECO:0000313" key="15">
    <source>
        <dbReference type="Proteomes" id="UP000198528"/>
    </source>
</evidence>
<keyword evidence="6 11" id="KW-0274">FAD</keyword>
<feature type="binding site" evidence="12">
    <location>
        <position position="237"/>
    </location>
    <ligand>
        <name>[2Fe-2S] cluster</name>
        <dbReference type="ChEBI" id="CHEBI:190135"/>
    </ligand>
</feature>
<evidence type="ECO:0000313" key="14">
    <source>
        <dbReference type="EMBL" id="SDC20141.1"/>
    </source>
</evidence>
<dbReference type="GO" id="GO:0051537">
    <property type="term" value="F:2 iron, 2 sulfur cluster binding"/>
    <property type="evidence" value="ECO:0007669"/>
    <property type="project" value="UniProtKB-KW"/>
</dbReference>
<accession>A0A1G6JNA0</accession>
<dbReference type="InterPro" id="IPR012165">
    <property type="entry name" value="Cyt_c3_hydrogenase_gsu"/>
</dbReference>
<dbReference type="InterPro" id="IPR017938">
    <property type="entry name" value="Riboflavin_synthase-like_b-brl"/>
</dbReference>
<dbReference type="Gene3D" id="3.40.50.80">
    <property type="entry name" value="Nucleotide-binding domain of ferredoxin-NADP reductase (FNR) module"/>
    <property type="match status" value="1"/>
</dbReference>
<dbReference type="Gene3D" id="2.40.30.10">
    <property type="entry name" value="Translation factors"/>
    <property type="match status" value="1"/>
</dbReference>
<dbReference type="InterPro" id="IPR037117">
    <property type="entry name" value="Dihydroorotate_DH_ele_sf"/>
</dbReference>
<keyword evidence="4 12" id="KW-0001">2Fe-2S</keyword>
<gene>
    <name evidence="14" type="ORF">SAMN04487824_10546</name>
</gene>
<feature type="binding site" evidence="12">
    <location>
        <position position="250"/>
    </location>
    <ligand>
        <name>[2Fe-2S] cluster</name>
        <dbReference type="ChEBI" id="CHEBI:190135"/>
    </ligand>
</feature>
<dbReference type="Gene3D" id="2.10.240.10">
    <property type="entry name" value="Dihydroorotate dehydrogenase, electron transfer subunit"/>
    <property type="match status" value="1"/>
</dbReference>
<comment type="cofactor">
    <cofactor evidence="12">
        <name>[2Fe-2S] cluster</name>
        <dbReference type="ChEBI" id="CHEBI:190135"/>
    </cofactor>
    <text evidence="12">Binds 1 [2Fe-2S] cluster per subunit.</text>
</comment>
<keyword evidence="9 12" id="KW-0411">Iron-sulfur</keyword>
<comment type="similarity">
    <text evidence="1">Belongs to the PyrK family.</text>
</comment>
<dbReference type="Pfam" id="PF00175">
    <property type="entry name" value="NAD_binding_1"/>
    <property type="match status" value="1"/>
</dbReference>
<feature type="domain" description="FAD-binding FR-type" evidence="13">
    <location>
        <begin position="7"/>
        <end position="107"/>
    </location>
</feature>
<reference evidence="15" key="1">
    <citation type="submission" date="2016-10" db="EMBL/GenBank/DDBJ databases">
        <authorList>
            <person name="Varghese N."/>
            <person name="Submissions S."/>
        </authorList>
    </citation>
    <scope>NUCLEOTIDE SEQUENCE [LARGE SCALE GENOMIC DNA]</scope>
    <source>
        <strain evidence="15">DSM 22619</strain>
    </source>
</reference>
<keyword evidence="5 12" id="KW-0479">Metal-binding</keyword>
<dbReference type="RefSeq" id="WP_256324477.1">
    <property type="nucleotide sequence ID" value="NZ_FMZL01000005.1"/>
</dbReference>
<feature type="binding site" evidence="12">
    <location>
        <position position="229"/>
    </location>
    <ligand>
        <name>[2Fe-2S] cluster</name>
        <dbReference type="ChEBI" id="CHEBI:190135"/>
    </ligand>
</feature>